<feature type="transmembrane region" description="Helical" evidence="1">
    <location>
        <begin position="7"/>
        <end position="28"/>
    </location>
</feature>
<keyword evidence="1" id="KW-0472">Membrane</keyword>
<comment type="caution">
    <text evidence="3">The sequence shown here is derived from an EMBL/GenBank/DDBJ whole genome shotgun (WGS) entry which is preliminary data.</text>
</comment>
<feature type="transmembrane region" description="Helical" evidence="1">
    <location>
        <begin position="34"/>
        <end position="51"/>
    </location>
</feature>
<reference evidence="3 5" key="1">
    <citation type="submission" date="2015-09" db="EMBL/GenBank/DDBJ databases">
        <title>Draft genome sequence of Hydrogenibacillus schlegelii DSM 2000.</title>
        <authorList>
            <person name="Hemp J."/>
        </authorList>
    </citation>
    <scope>NUCLEOTIDE SEQUENCE [LARGE SCALE GENOMIC DNA]</scope>
    <source>
        <strain evidence="3 5">MA 48</strain>
    </source>
</reference>
<evidence type="ECO:0000313" key="2">
    <source>
        <dbReference type="EMBL" id="MBT9281570.1"/>
    </source>
</evidence>
<keyword evidence="1" id="KW-0812">Transmembrane</keyword>
<evidence type="ECO:0000313" key="6">
    <source>
        <dbReference type="Proteomes" id="UP000244180"/>
    </source>
</evidence>
<dbReference type="AlphaFoldDB" id="A0A132NDA9"/>
<dbReference type="EMBL" id="JAHHQF010000039">
    <property type="protein sequence ID" value="MBT9281570.1"/>
    <property type="molecule type" value="Genomic_DNA"/>
</dbReference>
<protein>
    <recommendedName>
        <fullName evidence="7">Stage III sporulation protein AC</fullName>
    </recommendedName>
</protein>
<proteinExistence type="predicted"/>
<evidence type="ECO:0000313" key="5">
    <source>
        <dbReference type="Proteomes" id="UP000243024"/>
    </source>
</evidence>
<evidence type="ECO:0000313" key="3">
    <source>
        <dbReference type="EMBL" id="OAR03903.1"/>
    </source>
</evidence>
<accession>A0A132NDA9</accession>
<gene>
    <name evidence="4" type="ORF">HSCHL_2398</name>
    <name evidence="2" type="ORF">KM312_02725</name>
    <name evidence="3" type="ORF">SA87_03485</name>
</gene>
<name>A0A132NDA9_HYDSH</name>
<reference evidence="4 6" key="2">
    <citation type="submission" date="2017-08" db="EMBL/GenBank/DDBJ databases">
        <title>Burning lignite coal seam in the remote Altai Mountains harbors a hydrogen-driven thermophilic microbial community.</title>
        <authorList>
            <person name="Kadnikov V.V."/>
            <person name="Mardanov A.V."/>
            <person name="Ivasenko D."/>
            <person name="Beletsky A.V."/>
            <person name="Karnachuk O.V."/>
            <person name="Ravin N.V."/>
        </authorList>
    </citation>
    <scope>NUCLEOTIDE SEQUENCE [LARGE SCALE GENOMIC DNA]</scope>
    <source>
        <strain evidence="4">AL33</strain>
    </source>
</reference>
<dbReference type="RefSeq" id="WP_066202192.1">
    <property type="nucleotide sequence ID" value="NZ_CBCSAS010000009.1"/>
</dbReference>
<dbReference type="Proteomes" id="UP000243024">
    <property type="component" value="Unassembled WGS sequence"/>
</dbReference>
<evidence type="ECO:0008006" key="7">
    <source>
        <dbReference type="Google" id="ProtNLM"/>
    </source>
</evidence>
<keyword evidence="5" id="KW-1185">Reference proteome</keyword>
<dbReference type="Proteomes" id="UP000244180">
    <property type="component" value="Unassembled WGS sequence"/>
</dbReference>
<dbReference type="EMBL" id="PEBV01000002">
    <property type="protein sequence ID" value="PTQ54807.1"/>
    <property type="molecule type" value="Genomic_DNA"/>
</dbReference>
<dbReference type="EMBL" id="JXBB01000034">
    <property type="protein sequence ID" value="OAR03903.1"/>
    <property type="molecule type" value="Genomic_DNA"/>
</dbReference>
<sequence length="68" mass="7586">MSGADWSILILIFVLAILVAVLDTILAALHKDAYIPWVNALGLIVVIGLALERLSRLIETLRQFLLRF</sequence>
<reference evidence="2" key="3">
    <citation type="journal article" date="2021" name="Microbiology">
        <title>Metagenomic Analysis of the Microbial Community in the Underground Coal Fire Area (Kemerovo Region, Russia) Revealed Predominance of Thermophilic Members of the Phyla Deinococcus-thermus, Aquificae, and Firmicutes.</title>
        <authorList>
            <person name="Kadnikov V."/>
            <person name="Mardanov A.V."/>
            <person name="Beletsky A.V."/>
            <person name="Karnachuk O.V."/>
            <person name="Ravin N.V."/>
        </authorList>
    </citation>
    <scope>NUCLEOTIDE SEQUENCE</scope>
    <source>
        <strain evidence="2">RBS10-49</strain>
    </source>
</reference>
<dbReference type="Pfam" id="PF06686">
    <property type="entry name" value="SpoIIIAC"/>
    <property type="match status" value="1"/>
</dbReference>
<dbReference type="Proteomes" id="UP000748108">
    <property type="component" value="Unassembled WGS sequence"/>
</dbReference>
<organism evidence="3 5">
    <name type="scientific">Hydrogenibacillus schlegelii</name>
    <name type="common">Bacillus schlegelii</name>
    <dbReference type="NCBI Taxonomy" id="1484"/>
    <lineage>
        <taxon>Bacteria</taxon>
        <taxon>Bacillati</taxon>
        <taxon>Bacillota</taxon>
        <taxon>Bacilli</taxon>
        <taxon>Bacillales</taxon>
        <taxon>Bacillales Family X. Incertae Sedis</taxon>
        <taxon>Hydrogenibacillus</taxon>
    </lineage>
</organism>
<evidence type="ECO:0000256" key="1">
    <source>
        <dbReference type="SAM" id="Phobius"/>
    </source>
</evidence>
<evidence type="ECO:0000313" key="4">
    <source>
        <dbReference type="EMBL" id="PTQ54807.1"/>
    </source>
</evidence>
<dbReference type="InterPro" id="IPR025664">
    <property type="entry name" value="Spore_III_AC/AD"/>
</dbReference>
<keyword evidence="1" id="KW-1133">Transmembrane helix</keyword>